<dbReference type="VEuPathDB" id="VectorBase:ADIR004187"/>
<evidence type="ECO:0000313" key="3">
    <source>
        <dbReference type="Proteomes" id="UP000075884"/>
    </source>
</evidence>
<keyword evidence="1" id="KW-0472">Membrane</keyword>
<organism evidence="2 3">
    <name type="scientific">Anopheles dirus</name>
    <dbReference type="NCBI Taxonomy" id="7168"/>
    <lineage>
        <taxon>Eukaryota</taxon>
        <taxon>Metazoa</taxon>
        <taxon>Ecdysozoa</taxon>
        <taxon>Arthropoda</taxon>
        <taxon>Hexapoda</taxon>
        <taxon>Insecta</taxon>
        <taxon>Pterygota</taxon>
        <taxon>Neoptera</taxon>
        <taxon>Endopterygota</taxon>
        <taxon>Diptera</taxon>
        <taxon>Nematocera</taxon>
        <taxon>Culicoidea</taxon>
        <taxon>Culicidae</taxon>
        <taxon>Anophelinae</taxon>
        <taxon>Anopheles</taxon>
    </lineage>
</organism>
<accession>A0A182N963</accession>
<dbReference type="AlphaFoldDB" id="A0A182N963"/>
<proteinExistence type="predicted"/>
<name>A0A182N963_9DIPT</name>
<evidence type="ECO:0000256" key="1">
    <source>
        <dbReference type="SAM" id="Phobius"/>
    </source>
</evidence>
<dbReference type="Proteomes" id="UP000075884">
    <property type="component" value="Unassembled WGS sequence"/>
</dbReference>
<dbReference type="EnsemblMetazoa" id="ADIR004187-RA">
    <property type="protein sequence ID" value="ADIR004187-PA"/>
    <property type="gene ID" value="ADIR004187"/>
</dbReference>
<keyword evidence="1" id="KW-1133">Transmembrane helix</keyword>
<reference evidence="2" key="2">
    <citation type="submission" date="2020-05" db="UniProtKB">
        <authorList>
            <consortium name="EnsemblMetazoa"/>
        </authorList>
    </citation>
    <scope>IDENTIFICATION</scope>
    <source>
        <strain evidence="2">WRAIR2</strain>
    </source>
</reference>
<sequence>TGRAKIGIEEDRAVWSAHVKPYAQFHVRFHRAKMASFLVRYSLLLVSVSVVVALTGAAGDGDLQRDSNRGSLLRVARSPQQPQGFPNFPPPQFPFANPEIVSQDTQQHKNGQTQTTIYKLPGGMGSSSYSTSYSGAPKLTWSFASSIVGAFALMLLKLAY</sequence>
<keyword evidence="1" id="KW-0812">Transmembrane</keyword>
<evidence type="ECO:0000313" key="2">
    <source>
        <dbReference type="EnsemblMetazoa" id="ADIR004187-PA"/>
    </source>
</evidence>
<feature type="transmembrane region" description="Helical" evidence="1">
    <location>
        <begin position="38"/>
        <end position="59"/>
    </location>
</feature>
<keyword evidence="3" id="KW-1185">Reference proteome</keyword>
<protein>
    <submittedName>
        <fullName evidence="2">Uncharacterized protein</fullName>
    </submittedName>
</protein>
<feature type="transmembrane region" description="Helical" evidence="1">
    <location>
        <begin position="139"/>
        <end position="159"/>
    </location>
</feature>
<reference evidence="3" key="1">
    <citation type="submission" date="2013-03" db="EMBL/GenBank/DDBJ databases">
        <title>The Genome Sequence of Anopheles dirus WRAIR2.</title>
        <authorList>
            <consortium name="The Broad Institute Genomics Platform"/>
            <person name="Neafsey D.E."/>
            <person name="Walton C."/>
            <person name="Walker B."/>
            <person name="Young S.K."/>
            <person name="Zeng Q."/>
            <person name="Gargeya S."/>
            <person name="Fitzgerald M."/>
            <person name="Haas B."/>
            <person name="Abouelleil A."/>
            <person name="Allen A.W."/>
            <person name="Alvarado L."/>
            <person name="Arachchi H.M."/>
            <person name="Berlin A.M."/>
            <person name="Chapman S.B."/>
            <person name="Gainer-Dewar J."/>
            <person name="Goldberg J."/>
            <person name="Griggs A."/>
            <person name="Gujja S."/>
            <person name="Hansen M."/>
            <person name="Howarth C."/>
            <person name="Imamovic A."/>
            <person name="Ireland A."/>
            <person name="Larimer J."/>
            <person name="McCowan C."/>
            <person name="Murphy C."/>
            <person name="Pearson M."/>
            <person name="Poon T.W."/>
            <person name="Priest M."/>
            <person name="Roberts A."/>
            <person name="Saif S."/>
            <person name="Shea T."/>
            <person name="Sisk P."/>
            <person name="Sykes S."/>
            <person name="Wortman J."/>
            <person name="Nusbaum C."/>
            <person name="Birren B."/>
        </authorList>
    </citation>
    <scope>NUCLEOTIDE SEQUENCE [LARGE SCALE GENOMIC DNA]</scope>
    <source>
        <strain evidence="3">WRAIR2</strain>
    </source>
</reference>